<proteinExistence type="predicted"/>
<reference evidence="1" key="2">
    <citation type="journal article" date="2015" name="Fish Shellfish Immunol.">
        <title>Early steps in the European eel (Anguilla anguilla)-Vibrio vulnificus interaction in the gills: Role of the RtxA13 toxin.</title>
        <authorList>
            <person name="Callol A."/>
            <person name="Pajuelo D."/>
            <person name="Ebbesson L."/>
            <person name="Teles M."/>
            <person name="MacKenzie S."/>
            <person name="Amaro C."/>
        </authorList>
    </citation>
    <scope>NUCLEOTIDE SEQUENCE</scope>
</reference>
<sequence>MHLDCLILFPDIKEYVILIYRLKYGIFHLTASLSEFNISLFYG</sequence>
<accession>A0A0E9QN96</accession>
<organism evidence="1">
    <name type="scientific">Anguilla anguilla</name>
    <name type="common">European freshwater eel</name>
    <name type="synonym">Muraena anguilla</name>
    <dbReference type="NCBI Taxonomy" id="7936"/>
    <lineage>
        <taxon>Eukaryota</taxon>
        <taxon>Metazoa</taxon>
        <taxon>Chordata</taxon>
        <taxon>Craniata</taxon>
        <taxon>Vertebrata</taxon>
        <taxon>Euteleostomi</taxon>
        <taxon>Actinopterygii</taxon>
        <taxon>Neopterygii</taxon>
        <taxon>Teleostei</taxon>
        <taxon>Anguilliformes</taxon>
        <taxon>Anguillidae</taxon>
        <taxon>Anguilla</taxon>
    </lineage>
</organism>
<dbReference type="EMBL" id="GBXM01090625">
    <property type="protein sequence ID" value="JAH17952.1"/>
    <property type="molecule type" value="Transcribed_RNA"/>
</dbReference>
<dbReference type="AlphaFoldDB" id="A0A0E9QN96"/>
<reference evidence="1" key="1">
    <citation type="submission" date="2014-11" db="EMBL/GenBank/DDBJ databases">
        <authorList>
            <person name="Amaro Gonzalez C."/>
        </authorList>
    </citation>
    <scope>NUCLEOTIDE SEQUENCE</scope>
</reference>
<name>A0A0E9QN96_ANGAN</name>
<evidence type="ECO:0000313" key="1">
    <source>
        <dbReference type="EMBL" id="JAH17952.1"/>
    </source>
</evidence>
<protein>
    <submittedName>
        <fullName evidence="1">Uncharacterized protein</fullName>
    </submittedName>
</protein>